<keyword evidence="2" id="KW-1185">Reference proteome</keyword>
<dbReference type="EMBL" id="OY882868">
    <property type="protein sequence ID" value="CAK6434562.1"/>
    <property type="molecule type" value="Genomic_DNA"/>
</dbReference>
<name>A0ABN9ZEF3_PIPNA</name>
<evidence type="ECO:0000313" key="2">
    <source>
        <dbReference type="Proteomes" id="UP001314169"/>
    </source>
</evidence>
<reference evidence="1" key="1">
    <citation type="submission" date="2023-12" db="EMBL/GenBank/DDBJ databases">
        <authorList>
            <person name="Brown T."/>
        </authorList>
    </citation>
    <scope>NUCLEOTIDE SEQUENCE</scope>
</reference>
<accession>A0ABN9ZEF3</accession>
<proteinExistence type="predicted"/>
<sequence length="121" mass="13579">MGVGNRKAGFPCWRGWEALEDEGKDVTRSETWVGVLVELCLVEAVSRGDRPPCRIPDHPQAKGVVRKVMGSMKPSSSGHRFLWKHFLYVVLRFPISQKGGETKNLKCIALWGTKSRNCEPV</sequence>
<gene>
    <name evidence="1" type="ORF">MPIPNATIZW_LOCUS2868</name>
</gene>
<dbReference type="Proteomes" id="UP001314169">
    <property type="component" value="Chromosome 11"/>
</dbReference>
<organism evidence="1 2">
    <name type="scientific">Pipistrellus nathusii</name>
    <name type="common">Nathusius' pipistrelle</name>
    <dbReference type="NCBI Taxonomy" id="59473"/>
    <lineage>
        <taxon>Eukaryota</taxon>
        <taxon>Metazoa</taxon>
        <taxon>Chordata</taxon>
        <taxon>Craniata</taxon>
        <taxon>Vertebrata</taxon>
        <taxon>Euteleostomi</taxon>
        <taxon>Mammalia</taxon>
        <taxon>Eutheria</taxon>
        <taxon>Laurasiatheria</taxon>
        <taxon>Chiroptera</taxon>
        <taxon>Yangochiroptera</taxon>
        <taxon>Vespertilionidae</taxon>
        <taxon>Pipistrellus</taxon>
    </lineage>
</organism>
<protein>
    <submittedName>
        <fullName evidence="1">Uncharacterized protein</fullName>
    </submittedName>
</protein>
<evidence type="ECO:0000313" key="1">
    <source>
        <dbReference type="EMBL" id="CAK6434562.1"/>
    </source>
</evidence>